<dbReference type="Proteomes" id="UP000245622">
    <property type="component" value="Chromosome 1"/>
</dbReference>
<proteinExistence type="predicted"/>
<dbReference type="KEGG" id="ril:CRIB_2062"/>
<evidence type="ECO:0000259" key="1">
    <source>
        <dbReference type="Pfam" id="PF00534"/>
    </source>
</evidence>
<accession>A0A1V1I371</accession>
<name>A0A1V1I371_9FIRM</name>
<reference evidence="2 3" key="1">
    <citation type="submission" date="2014-04" db="EMBL/GenBank/DDBJ databases">
        <authorList>
            <person name="Hornung B.V."/>
        </authorList>
    </citation>
    <scope>NUCLEOTIDE SEQUENCE [LARGE SCALE GENOMIC DNA]</scope>
    <source>
        <strain evidence="2 3">CRIB</strain>
    </source>
</reference>
<gene>
    <name evidence="2" type="ORF">CRIB_2062</name>
</gene>
<evidence type="ECO:0000313" key="3">
    <source>
        <dbReference type="Proteomes" id="UP000245622"/>
    </source>
</evidence>
<protein>
    <submittedName>
        <fullName evidence="2">Glycosyltransferase 4</fullName>
    </submittedName>
</protein>
<dbReference type="Pfam" id="PF00534">
    <property type="entry name" value="Glycos_transf_1"/>
    <property type="match status" value="1"/>
</dbReference>
<keyword evidence="3" id="KW-1185">Reference proteome</keyword>
<dbReference type="Gene3D" id="3.40.50.2000">
    <property type="entry name" value="Glycogen Phosphorylase B"/>
    <property type="match status" value="2"/>
</dbReference>
<dbReference type="SUPFAM" id="SSF53756">
    <property type="entry name" value="UDP-Glycosyltransferase/glycogen phosphorylase"/>
    <property type="match status" value="1"/>
</dbReference>
<dbReference type="EMBL" id="LN555523">
    <property type="protein sequence ID" value="CED94666.1"/>
    <property type="molecule type" value="Genomic_DNA"/>
</dbReference>
<dbReference type="PANTHER" id="PTHR12526:SF630">
    <property type="entry name" value="GLYCOSYLTRANSFERASE"/>
    <property type="match status" value="1"/>
</dbReference>
<feature type="domain" description="Glycosyl transferase family 1" evidence="1">
    <location>
        <begin position="200"/>
        <end position="358"/>
    </location>
</feature>
<dbReference type="PANTHER" id="PTHR12526">
    <property type="entry name" value="GLYCOSYLTRANSFERASE"/>
    <property type="match status" value="1"/>
</dbReference>
<keyword evidence="2" id="KW-0808">Transferase</keyword>
<evidence type="ECO:0000313" key="2">
    <source>
        <dbReference type="EMBL" id="CED94666.1"/>
    </source>
</evidence>
<dbReference type="InterPro" id="IPR001296">
    <property type="entry name" value="Glyco_trans_1"/>
</dbReference>
<organism evidence="2 3">
    <name type="scientific">Romboutsia ilealis</name>
    <dbReference type="NCBI Taxonomy" id="1115758"/>
    <lineage>
        <taxon>Bacteria</taxon>
        <taxon>Bacillati</taxon>
        <taxon>Bacillota</taxon>
        <taxon>Clostridia</taxon>
        <taxon>Peptostreptococcales</taxon>
        <taxon>Peptostreptococcaceae</taxon>
        <taxon>Romboutsia</taxon>
    </lineage>
</organism>
<dbReference type="GO" id="GO:0016757">
    <property type="term" value="F:glycosyltransferase activity"/>
    <property type="evidence" value="ECO:0007669"/>
    <property type="project" value="InterPro"/>
</dbReference>
<sequence length="383" mass="44021">MCKVTILALHLGYGGVEKAISSLSNILIDKYDVEIISVYKLYDKPAFYIDNRVKIKYLLDAELSPNKKELKDAIRTKNPIKILNEGLKSVKILKLKSSKMIDAIKSIDSGIVISTRIEHNKLLSKYGNDNLITIAQEHTYHNENEKYIKDLVESCKNIDYFMPVSQMMTDFYKKYFEGTKTNCIFIPHSLDCIPSEVSTLENKKIISIGRLSPEKGFDDLLDVFKIVNNQKKDWKLDIIGDGVLKDHLINKVKEYSLQDNVILHGYKDKEFINKQLSSSSIYVMASHEESFGLVLIEAQSFALPCIAFDSAKGACEIIEDKVNGYLIKDRSKKDMADKIIKLIDDIEVRRYMGMQSRENSYKYSKDNISYMWFEFLQCISSKQ</sequence>
<dbReference type="AlphaFoldDB" id="A0A1V1I371"/>